<evidence type="ECO:0000313" key="5">
    <source>
        <dbReference type="EMBL" id="CAL1708743.1"/>
    </source>
</evidence>
<gene>
    <name evidence="5" type="ORF">GFSPODELE1_LOCUS7005</name>
</gene>
<accession>A0ABP1DNU2</accession>
<evidence type="ECO:0000256" key="2">
    <source>
        <dbReference type="ARBA" id="ARBA00022679"/>
    </source>
</evidence>
<dbReference type="SUPFAM" id="SSF53335">
    <property type="entry name" value="S-adenosyl-L-methionine-dependent methyltransferases"/>
    <property type="match status" value="1"/>
</dbReference>
<reference evidence="6" key="1">
    <citation type="submission" date="2024-04" db="EMBL/GenBank/DDBJ databases">
        <authorList>
            <person name="Shaw F."/>
            <person name="Minotto A."/>
        </authorList>
    </citation>
    <scope>NUCLEOTIDE SEQUENCE [LARGE SCALE GENOMIC DNA]</scope>
</reference>
<evidence type="ECO:0000256" key="3">
    <source>
        <dbReference type="ARBA" id="ARBA00022691"/>
    </source>
</evidence>
<dbReference type="Gene3D" id="1.10.10.10">
    <property type="entry name" value="Winged helix-like DNA-binding domain superfamily/Winged helix DNA-binding domain"/>
    <property type="match status" value="1"/>
</dbReference>
<name>A0ABP1DNU2_9APHY</name>
<keyword evidence="3" id="KW-0949">S-adenosyl-L-methionine</keyword>
<dbReference type="PANTHER" id="PTHR43712">
    <property type="entry name" value="PUTATIVE (AFU_ORTHOLOGUE AFUA_4G14580)-RELATED"/>
    <property type="match status" value="1"/>
</dbReference>
<dbReference type="InterPro" id="IPR036388">
    <property type="entry name" value="WH-like_DNA-bd_sf"/>
</dbReference>
<evidence type="ECO:0000256" key="1">
    <source>
        <dbReference type="ARBA" id="ARBA00022603"/>
    </source>
</evidence>
<dbReference type="Proteomes" id="UP001497453">
    <property type="component" value="Chromosome 5"/>
</dbReference>
<proteinExistence type="predicted"/>
<dbReference type="InterPro" id="IPR016461">
    <property type="entry name" value="COMT-like"/>
</dbReference>
<organism evidence="5 6">
    <name type="scientific">Somion occarium</name>
    <dbReference type="NCBI Taxonomy" id="3059160"/>
    <lineage>
        <taxon>Eukaryota</taxon>
        <taxon>Fungi</taxon>
        <taxon>Dikarya</taxon>
        <taxon>Basidiomycota</taxon>
        <taxon>Agaricomycotina</taxon>
        <taxon>Agaricomycetes</taxon>
        <taxon>Polyporales</taxon>
        <taxon>Cerrenaceae</taxon>
        <taxon>Somion</taxon>
    </lineage>
</organism>
<dbReference type="Gene3D" id="3.40.50.150">
    <property type="entry name" value="Vaccinia Virus protein VP39"/>
    <property type="match status" value="1"/>
</dbReference>
<dbReference type="PROSITE" id="PS51683">
    <property type="entry name" value="SAM_OMT_II"/>
    <property type="match status" value="1"/>
</dbReference>
<keyword evidence="2" id="KW-0808">Transferase</keyword>
<evidence type="ECO:0000313" key="6">
    <source>
        <dbReference type="Proteomes" id="UP001497453"/>
    </source>
</evidence>
<dbReference type="Pfam" id="PF00891">
    <property type="entry name" value="Methyltransf_2"/>
    <property type="match status" value="1"/>
</dbReference>
<feature type="domain" description="O-methyltransferase C-terminal" evidence="4">
    <location>
        <begin position="198"/>
        <end position="369"/>
    </location>
</feature>
<dbReference type="SUPFAM" id="SSF46785">
    <property type="entry name" value="Winged helix' DNA-binding domain"/>
    <property type="match status" value="1"/>
</dbReference>
<dbReference type="PANTHER" id="PTHR43712:SF2">
    <property type="entry name" value="O-METHYLTRANSFERASE CICE"/>
    <property type="match status" value="1"/>
</dbReference>
<dbReference type="EMBL" id="OZ037948">
    <property type="protein sequence ID" value="CAL1708743.1"/>
    <property type="molecule type" value="Genomic_DNA"/>
</dbReference>
<dbReference type="InterPro" id="IPR029063">
    <property type="entry name" value="SAM-dependent_MTases_sf"/>
</dbReference>
<keyword evidence="6" id="KW-1185">Reference proteome</keyword>
<dbReference type="InterPro" id="IPR036390">
    <property type="entry name" value="WH_DNA-bd_sf"/>
</dbReference>
<sequence length="462" mass="51225">MSSISQIESLQASLNAALDALRDEMKRLSLPELSSTNPHRHSMDEPGFVCSPRLYEARRLAIAALGEIKNIIQYPFEKVVQQSCAVYDTACLDILLKTGVIDQLADSSVINDGLDVHDLQKTLDLDPAKLTVVLRYLASQGWLQETKEGTFKLTRAALELSEGHGGRDWIYFSTMPPVAQSLLAQITHPEWKHSQRPDQCAFQLAHNTSLTTFAWMKQHPEKLGPWAKAIQAMGDAYHAPMLYDFPWKKFDSQTFIDCGGGLGNLSIALSEILPQSQFIVQDLDEVITKAQPNIANRAPIASQEGRITAEVVDLFAIQPRHGEGFVYLLRHVLHNWTNENCIKMLKNITEVATHSSTFIIIEVVSQPNSLSNATPTQGEIVTLDDLIGSDTYRAITPPPYIPTNFGASAKTSLGLGTHMMGLFNARERSLREWTEIVNSAGLKVVEVHSFRGMVSAIECKFA</sequence>
<evidence type="ECO:0000259" key="4">
    <source>
        <dbReference type="Pfam" id="PF00891"/>
    </source>
</evidence>
<keyword evidence="1" id="KW-0489">Methyltransferase</keyword>
<protein>
    <recommendedName>
        <fullName evidence="4">O-methyltransferase C-terminal domain-containing protein</fullName>
    </recommendedName>
</protein>
<dbReference type="InterPro" id="IPR001077">
    <property type="entry name" value="COMT_C"/>
</dbReference>